<accession>A0ABN0SJ53</accession>
<evidence type="ECO:0000313" key="1">
    <source>
        <dbReference type="EMBL" id="GAA0034439.1"/>
    </source>
</evidence>
<gene>
    <name evidence="1" type="ORF">NCCP602_04000</name>
</gene>
<comment type="caution">
    <text evidence="1">The sequence shown here is derived from an EMBL/GenBank/DDBJ whole genome shotgun (WGS) entry which is preliminary data.</text>
</comment>
<name>A0ABN0SJ53_9MICO</name>
<sequence length="184" mass="20871">MTDQSNLVLHDTSVLVNFHRASLLKALDSMLGERMLWSATVARECARLESSLNLPGLTAEATLVLGEPLFPDDDEHRKIRQLRDQFAAPGEHPDEHLGEAEIIAIISARRLKAFIATDDKHAKRIASPIRCVSSWQLLYFAHHRRIITDAEALHFWSEFVSSGGIPEWSIGTETRFMEWLTNDR</sequence>
<dbReference type="RefSeq" id="WP_339391418.1">
    <property type="nucleotide sequence ID" value="NZ_BAAAAF010000001.1"/>
</dbReference>
<proteinExistence type="predicted"/>
<protein>
    <recommendedName>
        <fullName evidence="3">PIN domain-containing protein</fullName>
    </recommendedName>
</protein>
<dbReference type="Proteomes" id="UP001498238">
    <property type="component" value="Unassembled WGS sequence"/>
</dbReference>
<organism evidence="1 2">
    <name type="scientific">Brevibacterium metallidurans</name>
    <dbReference type="NCBI Taxonomy" id="1482676"/>
    <lineage>
        <taxon>Bacteria</taxon>
        <taxon>Bacillati</taxon>
        <taxon>Actinomycetota</taxon>
        <taxon>Actinomycetes</taxon>
        <taxon>Micrococcales</taxon>
        <taxon>Brevibacteriaceae</taxon>
        <taxon>Brevibacterium</taxon>
    </lineage>
</organism>
<dbReference type="EMBL" id="BAAAAF010000001">
    <property type="protein sequence ID" value="GAA0034439.1"/>
    <property type="molecule type" value="Genomic_DNA"/>
</dbReference>
<evidence type="ECO:0000313" key="2">
    <source>
        <dbReference type="Proteomes" id="UP001498238"/>
    </source>
</evidence>
<reference evidence="1 2" key="1">
    <citation type="submission" date="2024-01" db="EMBL/GenBank/DDBJ databases">
        <title>Characterization of antibiotic resistant novel bacterial strains and their environmental applications.</title>
        <authorList>
            <person name="Manzoor S."/>
            <person name="Abbas S."/>
            <person name="Arshad M."/>
            <person name="Ahmed I."/>
        </authorList>
    </citation>
    <scope>NUCLEOTIDE SEQUENCE [LARGE SCALE GENOMIC DNA]</scope>
    <source>
        <strain evidence="1 2">NCCP-602</strain>
    </source>
</reference>
<evidence type="ECO:0008006" key="3">
    <source>
        <dbReference type="Google" id="ProtNLM"/>
    </source>
</evidence>
<keyword evidence="2" id="KW-1185">Reference proteome</keyword>